<dbReference type="AlphaFoldDB" id="A0A0E9WIC3"/>
<reference evidence="1" key="2">
    <citation type="journal article" date="2015" name="Fish Shellfish Immunol.">
        <title>Early steps in the European eel (Anguilla anguilla)-Vibrio vulnificus interaction in the gills: Role of the RtxA13 toxin.</title>
        <authorList>
            <person name="Callol A."/>
            <person name="Pajuelo D."/>
            <person name="Ebbesson L."/>
            <person name="Teles M."/>
            <person name="MacKenzie S."/>
            <person name="Amaro C."/>
        </authorList>
    </citation>
    <scope>NUCLEOTIDE SEQUENCE</scope>
</reference>
<name>A0A0E9WIC3_ANGAN</name>
<organism evidence="1">
    <name type="scientific">Anguilla anguilla</name>
    <name type="common">European freshwater eel</name>
    <name type="synonym">Muraena anguilla</name>
    <dbReference type="NCBI Taxonomy" id="7936"/>
    <lineage>
        <taxon>Eukaryota</taxon>
        <taxon>Metazoa</taxon>
        <taxon>Chordata</taxon>
        <taxon>Craniata</taxon>
        <taxon>Vertebrata</taxon>
        <taxon>Euteleostomi</taxon>
        <taxon>Actinopterygii</taxon>
        <taxon>Neopterygii</taxon>
        <taxon>Teleostei</taxon>
        <taxon>Anguilliformes</taxon>
        <taxon>Anguillidae</taxon>
        <taxon>Anguilla</taxon>
    </lineage>
</organism>
<evidence type="ECO:0000313" key="1">
    <source>
        <dbReference type="EMBL" id="JAH90041.1"/>
    </source>
</evidence>
<reference evidence="1" key="1">
    <citation type="submission" date="2014-11" db="EMBL/GenBank/DDBJ databases">
        <authorList>
            <person name="Amaro Gonzalez C."/>
        </authorList>
    </citation>
    <scope>NUCLEOTIDE SEQUENCE</scope>
</reference>
<sequence length="36" mass="4422">MRHLKHKRSVQCTTKNKDALQQVWCYSRRCFLREGN</sequence>
<accession>A0A0E9WIC3</accession>
<proteinExistence type="predicted"/>
<dbReference type="EMBL" id="GBXM01018536">
    <property type="protein sequence ID" value="JAH90041.1"/>
    <property type="molecule type" value="Transcribed_RNA"/>
</dbReference>
<protein>
    <submittedName>
        <fullName evidence="1">Uncharacterized protein</fullName>
    </submittedName>
</protein>